<dbReference type="RefSeq" id="WP_072428806.1">
    <property type="nucleotide sequence ID" value="NZ_FPKR01000008.1"/>
</dbReference>
<evidence type="ECO:0000256" key="1">
    <source>
        <dbReference type="SAM" id="MobiDB-lite"/>
    </source>
</evidence>
<proteinExistence type="predicted"/>
<protein>
    <recommendedName>
        <fullName evidence="4">Molecular chaperone</fullName>
    </recommendedName>
</protein>
<gene>
    <name evidence="2" type="ORF">SAMN02745887_02297</name>
</gene>
<evidence type="ECO:0008006" key="4">
    <source>
        <dbReference type="Google" id="ProtNLM"/>
    </source>
</evidence>
<reference evidence="2 3" key="1">
    <citation type="submission" date="2016-11" db="EMBL/GenBank/DDBJ databases">
        <authorList>
            <person name="Jaros S."/>
            <person name="Januszkiewicz K."/>
            <person name="Wedrychowicz H."/>
        </authorList>
    </citation>
    <scope>NUCLEOTIDE SEQUENCE [LARGE SCALE GENOMIC DNA]</scope>
    <source>
        <strain evidence="2 3">DSM 18899</strain>
    </source>
</reference>
<keyword evidence="3" id="KW-1185">Reference proteome</keyword>
<sequence>MSIALRVPEPITGHSISVETNPRAVKAWLVSLPPAQTAETARAIFDALTTLNRVKLDADSRLKLLEHYQVAIDMLDAPLEALFGSAAVPAKEKARQAGTLARNLELELANGYKLALTERLGARFGFGKRDIPELIYRLLGIYQKLMWICCKNYAPIPTGVWQEVHALFRYAIQHKLLDEPDGAEHPSKTIGGCYKQMLLLALSDPYRYHPIEQEKVHDLIRSYGAAAQFQAIGHAVHPAGCFLVRMDQDAPPVFIGQKPQDVDASNAILLDTLEMAKLLHKALHAVEQKLPTATDRAKAQAWIELLRRVSRQWSIAPKRAFQRIRANSRIKMMGGLRMTAFYLNNATPLFQPLLLDGSEPDNDNPPTLQGSHYGPPDDWVLLNESPGGFALRLKPVPQNCVYRVGDVVGLRAHEEDDWMVACIRWLQTTEAGEAVEIGIQVLAPRGSAAMLRPTITHSGNSFQPCLLLPEVSALKQPPLLLAPRGSFAPMRELSLYTDDGEQLLRASRLHEQAVGFDLFEYVPSEG</sequence>
<dbReference type="AlphaFoldDB" id="A0A1K2HLW7"/>
<dbReference type="OrthoDB" id="9123042at2"/>
<feature type="region of interest" description="Disordered" evidence="1">
    <location>
        <begin position="354"/>
        <end position="375"/>
    </location>
</feature>
<dbReference type="Proteomes" id="UP000186513">
    <property type="component" value="Unassembled WGS sequence"/>
</dbReference>
<evidence type="ECO:0000313" key="2">
    <source>
        <dbReference type="EMBL" id="SFZ77250.1"/>
    </source>
</evidence>
<organism evidence="2 3">
    <name type="scientific">Chitinimonas taiwanensis DSM 18899</name>
    <dbReference type="NCBI Taxonomy" id="1121279"/>
    <lineage>
        <taxon>Bacteria</taxon>
        <taxon>Pseudomonadati</taxon>
        <taxon>Pseudomonadota</taxon>
        <taxon>Betaproteobacteria</taxon>
        <taxon>Neisseriales</taxon>
        <taxon>Chitinibacteraceae</taxon>
        <taxon>Chitinimonas</taxon>
    </lineage>
</organism>
<evidence type="ECO:0000313" key="3">
    <source>
        <dbReference type="Proteomes" id="UP000186513"/>
    </source>
</evidence>
<accession>A0A1K2HLW7</accession>
<dbReference type="EMBL" id="FPKR01000008">
    <property type="protein sequence ID" value="SFZ77250.1"/>
    <property type="molecule type" value="Genomic_DNA"/>
</dbReference>
<name>A0A1K2HLW7_9NEIS</name>
<dbReference type="STRING" id="1121279.SAMN02745887_02297"/>